<dbReference type="Pfam" id="PF24883">
    <property type="entry name" value="NPHP3_N"/>
    <property type="match status" value="1"/>
</dbReference>
<dbReference type="InterPro" id="IPR056884">
    <property type="entry name" value="NPHP3-like_N"/>
</dbReference>
<evidence type="ECO:0000259" key="2">
    <source>
        <dbReference type="Pfam" id="PF24883"/>
    </source>
</evidence>
<gene>
    <name evidence="3" type="ORF">H0G86_001629</name>
</gene>
<keyword evidence="4" id="KW-1185">Reference proteome</keyword>
<proteinExistence type="predicted"/>
<reference evidence="3 4" key="1">
    <citation type="journal article" date="2021" name="BMC Genomics">
        <title>Telomere-to-telomere genome assembly of asparaginase-producing Trichoderma simmonsii.</title>
        <authorList>
            <person name="Chung D."/>
            <person name="Kwon Y.M."/>
            <person name="Yang Y."/>
        </authorList>
    </citation>
    <scope>NUCLEOTIDE SEQUENCE [LARGE SCALE GENOMIC DNA]</scope>
    <source>
        <strain evidence="3 4">GH-Sj1</strain>
    </source>
</reference>
<feature type="domain" description="Nephrocystin 3-like N-terminal" evidence="2">
    <location>
        <begin position="4"/>
        <end position="132"/>
    </location>
</feature>
<dbReference type="InterPro" id="IPR027417">
    <property type="entry name" value="P-loop_NTPase"/>
</dbReference>
<dbReference type="Proteomes" id="UP000826661">
    <property type="component" value="Chromosome I"/>
</dbReference>
<evidence type="ECO:0000256" key="1">
    <source>
        <dbReference type="ARBA" id="ARBA00022737"/>
    </source>
</evidence>
<sequence length="226" mass="25884">MQCQQSVFWIRGCAEYGTTTLMSYMIEYIREKRIKRPSKPCHLLYYYIDRTVTGSSYRNLQQAFWQQADPADRVQLHVFNTRDSEDSCILDDLVEKLAAAPRDVYIVIDGLDKLPQRHSDELLSRLCNLSEKIKGENTSRGGRLAVAISSQNIPSPDRGKGYDKVFDLRLGPNYTFSDIWKYLGNDSGDSTIFMGTPDLRRHSIQAQLDKGTNNYPCLSSSIFYNL</sequence>
<evidence type="ECO:0000313" key="3">
    <source>
        <dbReference type="EMBL" id="QYS94288.1"/>
    </source>
</evidence>
<dbReference type="EMBL" id="CP075864">
    <property type="protein sequence ID" value="QYS94288.1"/>
    <property type="molecule type" value="Genomic_DNA"/>
</dbReference>
<evidence type="ECO:0000313" key="4">
    <source>
        <dbReference type="Proteomes" id="UP000826661"/>
    </source>
</evidence>
<protein>
    <submittedName>
        <fullName evidence="3">HeLo domain-containing protein</fullName>
    </submittedName>
</protein>
<dbReference type="AlphaFoldDB" id="A0A8G0L471"/>
<name>A0A8G0L471_9HYPO</name>
<dbReference type="Gene3D" id="3.40.50.300">
    <property type="entry name" value="P-loop containing nucleotide triphosphate hydrolases"/>
    <property type="match status" value="1"/>
</dbReference>
<accession>A0A8G0L471</accession>
<keyword evidence="1" id="KW-0677">Repeat</keyword>
<organism evidence="3 4">
    <name type="scientific">Trichoderma simmonsii</name>
    <dbReference type="NCBI Taxonomy" id="1491479"/>
    <lineage>
        <taxon>Eukaryota</taxon>
        <taxon>Fungi</taxon>
        <taxon>Dikarya</taxon>
        <taxon>Ascomycota</taxon>
        <taxon>Pezizomycotina</taxon>
        <taxon>Sordariomycetes</taxon>
        <taxon>Hypocreomycetidae</taxon>
        <taxon>Hypocreales</taxon>
        <taxon>Hypocreaceae</taxon>
        <taxon>Trichoderma</taxon>
    </lineage>
</organism>